<evidence type="ECO:0000313" key="3">
    <source>
        <dbReference type="Proteomes" id="UP000077315"/>
    </source>
</evidence>
<dbReference type="AlphaFoldDB" id="A0A163A7D8"/>
<reference evidence="3" key="1">
    <citation type="submission" date="2015-06" db="EMBL/GenBank/DDBJ databases">
        <title>Expansion of signal transduction pathways in fungi by whole-genome duplication.</title>
        <authorList>
            <consortium name="DOE Joint Genome Institute"/>
            <person name="Corrochano L.M."/>
            <person name="Kuo A."/>
            <person name="Marcet-Houben M."/>
            <person name="Polaino S."/>
            <person name="Salamov A."/>
            <person name="Villalobos J.M."/>
            <person name="Alvarez M.I."/>
            <person name="Avalos J."/>
            <person name="Benito E.P."/>
            <person name="Benoit I."/>
            <person name="Burger G."/>
            <person name="Camino L.P."/>
            <person name="Canovas D."/>
            <person name="Cerda-Olmedo E."/>
            <person name="Cheng J.-F."/>
            <person name="Dominguez A."/>
            <person name="Elias M."/>
            <person name="Eslava A.P."/>
            <person name="Glaser F."/>
            <person name="Grimwood J."/>
            <person name="Gutierrez G."/>
            <person name="Heitman J."/>
            <person name="Henrissat B."/>
            <person name="Iturriaga E.A."/>
            <person name="Lang B.F."/>
            <person name="Lavin J.L."/>
            <person name="Lee S."/>
            <person name="Li W."/>
            <person name="Lindquist E."/>
            <person name="Lopez-Garcia S."/>
            <person name="Luque E.M."/>
            <person name="Marcos A.T."/>
            <person name="Martin J."/>
            <person name="McCluskey K."/>
            <person name="Medina H.R."/>
            <person name="Miralles-Duran A."/>
            <person name="Miyazaki A."/>
            <person name="Munoz-Torres E."/>
            <person name="Oguiza J.A."/>
            <person name="Ohm R."/>
            <person name="Olmedo M."/>
            <person name="Orejas M."/>
            <person name="Ortiz-Castellanos L."/>
            <person name="Pisabarro A.G."/>
            <person name="Rodriguez-Romero J."/>
            <person name="Ruiz-Herrera J."/>
            <person name="Ruiz-Vazquez R."/>
            <person name="Sanz C."/>
            <person name="Schackwitz W."/>
            <person name="Schmutz J."/>
            <person name="Shahriari M."/>
            <person name="Shelest E."/>
            <person name="Silva-Franco F."/>
            <person name="Soanes D."/>
            <person name="Syed K."/>
            <person name="Tagua V.G."/>
            <person name="Talbot N.J."/>
            <person name="Thon M."/>
            <person name="De vries R.P."/>
            <person name="Wiebenga A."/>
            <person name="Yadav J.S."/>
            <person name="Braun E.L."/>
            <person name="Baker S."/>
            <person name="Garre V."/>
            <person name="Horwitz B."/>
            <person name="Torres-Martinez S."/>
            <person name="Idnurm A."/>
            <person name="Herrera-Estrella A."/>
            <person name="Gabaldon T."/>
            <person name="Grigoriev I.V."/>
        </authorList>
    </citation>
    <scope>NUCLEOTIDE SEQUENCE [LARGE SCALE GENOMIC DNA]</scope>
    <source>
        <strain evidence="3">NRRL 1555(-)</strain>
    </source>
</reference>
<dbReference type="EMBL" id="KV440985">
    <property type="protein sequence ID" value="OAD71561.1"/>
    <property type="molecule type" value="Genomic_DNA"/>
</dbReference>
<dbReference type="GeneID" id="29003121"/>
<dbReference type="Proteomes" id="UP000077315">
    <property type="component" value="Unassembled WGS sequence"/>
</dbReference>
<gene>
    <name evidence="2" type="ORF">PHYBLDRAFT_70105</name>
</gene>
<name>A0A163A7D8_PHYB8</name>
<evidence type="ECO:0000313" key="2">
    <source>
        <dbReference type="EMBL" id="OAD71561.1"/>
    </source>
</evidence>
<keyword evidence="3" id="KW-1185">Reference proteome</keyword>
<keyword evidence="1" id="KW-0812">Transmembrane</keyword>
<organism evidence="2 3">
    <name type="scientific">Phycomyces blakesleeanus (strain ATCC 8743b / DSM 1359 / FGSC 10004 / NBRC 33097 / NRRL 1555)</name>
    <dbReference type="NCBI Taxonomy" id="763407"/>
    <lineage>
        <taxon>Eukaryota</taxon>
        <taxon>Fungi</taxon>
        <taxon>Fungi incertae sedis</taxon>
        <taxon>Mucoromycota</taxon>
        <taxon>Mucoromycotina</taxon>
        <taxon>Mucoromycetes</taxon>
        <taxon>Mucorales</taxon>
        <taxon>Phycomycetaceae</taxon>
        <taxon>Phycomyces</taxon>
    </lineage>
</organism>
<evidence type="ECO:0000256" key="1">
    <source>
        <dbReference type="SAM" id="Phobius"/>
    </source>
</evidence>
<dbReference type="VEuPathDB" id="FungiDB:PHYBLDRAFT_70105"/>
<dbReference type="InParanoid" id="A0A163A7D8"/>
<accession>A0A163A7D8</accession>
<keyword evidence="1" id="KW-1133">Transmembrane helix</keyword>
<feature type="transmembrane region" description="Helical" evidence="1">
    <location>
        <begin position="21"/>
        <end position="42"/>
    </location>
</feature>
<dbReference type="RefSeq" id="XP_018289601.1">
    <property type="nucleotide sequence ID" value="XM_018442215.1"/>
</dbReference>
<proteinExistence type="predicted"/>
<keyword evidence="1" id="KW-0472">Membrane</keyword>
<protein>
    <submittedName>
        <fullName evidence="2">Uncharacterized protein</fullName>
    </submittedName>
</protein>
<sequence length="143" mass="16365">MLHRRLFHGMVYGFQWLQFHFAFYAELDLLVILLILLCGSIHKLCTTVNYVLCGQDTKQDSPFALIAIDRKCKDDFGNSANSLGKGSRRTSKGLWLLCSSSYSDRVCESTEIFFSGCAYRVAKVILSGRWLFNNWRVFVTDDS</sequence>